<accession>A0ABW3EBY6</accession>
<protein>
    <submittedName>
        <fullName evidence="1">Uncharacterized protein</fullName>
    </submittedName>
</protein>
<gene>
    <name evidence="1" type="ORF">ACFQZ7_05615</name>
</gene>
<dbReference type="Proteomes" id="UP001597104">
    <property type="component" value="Unassembled WGS sequence"/>
</dbReference>
<comment type="caution">
    <text evidence="1">The sequence shown here is derived from an EMBL/GenBank/DDBJ whole genome shotgun (WGS) entry which is preliminary data.</text>
</comment>
<keyword evidence="2" id="KW-1185">Reference proteome</keyword>
<dbReference type="RefSeq" id="WP_171001855.1">
    <property type="nucleotide sequence ID" value="NZ_BJDN01000011.1"/>
</dbReference>
<reference evidence="2" key="1">
    <citation type="journal article" date="2019" name="Int. J. Syst. Evol. Microbiol.">
        <title>The Global Catalogue of Microorganisms (GCM) 10K type strain sequencing project: providing services to taxonomists for standard genome sequencing and annotation.</title>
        <authorList>
            <consortium name="The Broad Institute Genomics Platform"/>
            <consortium name="The Broad Institute Genome Sequencing Center for Infectious Disease"/>
            <person name="Wu L."/>
            <person name="Ma J."/>
        </authorList>
    </citation>
    <scope>NUCLEOTIDE SEQUENCE [LARGE SCALE GENOMIC DNA]</scope>
    <source>
        <strain evidence="2">CCM 8925</strain>
    </source>
</reference>
<organism evidence="1 2">
    <name type="scientific">Loigolactobacillus binensis</name>
    <dbReference type="NCBI Taxonomy" id="2559922"/>
    <lineage>
        <taxon>Bacteria</taxon>
        <taxon>Bacillati</taxon>
        <taxon>Bacillota</taxon>
        <taxon>Bacilli</taxon>
        <taxon>Lactobacillales</taxon>
        <taxon>Lactobacillaceae</taxon>
        <taxon>Loigolactobacillus</taxon>
    </lineage>
</organism>
<evidence type="ECO:0000313" key="2">
    <source>
        <dbReference type="Proteomes" id="UP001597104"/>
    </source>
</evidence>
<evidence type="ECO:0000313" key="1">
    <source>
        <dbReference type="EMBL" id="MFD0897215.1"/>
    </source>
</evidence>
<proteinExistence type="predicted"/>
<sequence>MSISLERRIIHAVDYLTIVAKRKKLPYVTRFGYIVRKYKEGVGHK</sequence>
<name>A0ABW3EBY6_9LACO</name>
<dbReference type="EMBL" id="JBHTIO010000028">
    <property type="protein sequence ID" value="MFD0897215.1"/>
    <property type="molecule type" value="Genomic_DNA"/>
</dbReference>